<proteinExistence type="predicted"/>
<dbReference type="Gene3D" id="2.60.120.10">
    <property type="entry name" value="Jelly Rolls"/>
    <property type="match status" value="2"/>
</dbReference>
<dbReference type="InterPro" id="IPR014710">
    <property type="entry name" value="RmlC-like_jellyroll"/>
</dbReference>
<comment type="caution">
    <text evidence="1">The sequence shown here is derived from an EMBL/GenBank/DDBJ whole genome shotgun (WGS) entry which is preliminary data.</text>
</comment>
<evidence type="ECO:0000313" key="2">
    <source>
        <dbReference type="Proteomes" id="UP001299608"/>
    </source>
</evidence>
<dbReference type="SUPFAM" id="SSF51182">
    <property type="entry name" value="RmlC-like cupins"/>
    <property type="match status" value="1"/>
</dbReference>
<reference evidence="1" key="1">
    <citation type="submission" date="2022-01" db="EMBL/GenBank/DDBJ databases">
        <title>Collection of gut derived symbiotic bacterial strains cultured from healthy donors.</title>
        <authorList>
            <person name="Lin H."/>
            <person name="Kohout C."/>
            <person name="Waligurski E."/>
            <person name="Pamer E.G."/>
        </authorList>
    </citation>
    <scope>NUCLEOTIDE SEQUENCE</scope>
    <source>
        <strain evidence="1">DFI.6.55</strain>
    </source>
</reference>
<dbReference type="CDD" id="cd02208">
    <property type="entry name" value="cupin_RmlC-like"/>
    <property type="match status" value="1"/>
</dbReference>
<accession>A0AAW5BUG3</accession>
<dbReference type="Proteomes" id="UP001299608">
    <property type="component" value="Unassembled WGS sequence"/>
</dbReference>
<sequence length="303" mass="33015">MKKQYEHLIVNGIRWVDSLPDHEGSVGGKGFPILMNGGLVPEANAWVCPTMFQITKREADIVAKGTGAKANPHIHDGDEMYLILGDKGAVMFRITLGCDVYHLESQCAVYIPAGLPHAIEAERFTEGAYGGSCQIYLDKNYVTKPVPDEPLKADDTESLIVRDIQWVESLPDHEGSVGGKGFPILMNGSLVPQANAWVCPTLFLATQRQVRIVEAGTGPKANPHIHDGDEMYLILGAPGMVEFEITLGEDGYHLKSPCAVYIPAGVPHSIRASKFTEGAYDGSCQIYLDRDYVTRPVPVKGHS</sequence>
<dbReference type="InterPro" id="IPR011051">
    <property type="entry name" value="RmlC_Cupin_sf"/>
</dbReference>
<organism evidence="1 2">
    <name type="scientific">Enterocloster aldenensis</name>
    <dbReference type="NCBI Taxonomy" id="358742"/>
    <lineage>
        <taxon>Bacteria</taxon>
        <taxon>Bacillati</taxon>
        <taxon>Bacillota</taxon>
        <taxon>Clostridia</taxon>
        <taxon>Lachnospirales</taxon>
        <taxon>Lachnospiraceae</taxon>
        <taxon>Enterocloster</taxon>
    </lineage>
</organism>
<evidence type="ECO:0000313" key="1">
    <source>
        <dbReference type="EMBL" id="MCG4744240.1"/>
    </source>
</evidence>
<dbReference type="EMBL" id="JAKNGE010000002">
    <property type="protein sequence ID" value="MCG4744240.1"/>
    <property type="molecule type" value="Genomic_DNA"/>
</dbReference>
<dbReference type="AlphaFoldDB" id="A0AAW5BUG3"/>
<name>A0AAW5BUG3_9FIRM</name>
<gene>
    <name evidence="1" type="ORF">L0N08_02320</name>
</gene>
<protein>
    <submittedName>
        <fullName evidence="1">Cupin domain-containing protein</fullName>
    </submittedName>
</protein>
<dbReference type="RefSeq" id="WP_227115771.1">
    <property type="nucleotide sequence ID" value="NZ_JAJCID010000001.1"/>
</dbReference>